<keyword evidence="2" id="KW-0731">Sigma factor</keyword>
<dbReference type="Proteomes" id="UP000287969">
    <property type="component" value="Chromosome"/>
</dbReference>
<keyword evidence="8" id="KW-1185">Reference proteome</keyword>
<keyword evidence="4" id="KW-0804">Transcription</keyword>
<dbReference type="EMBL" id="CP035282">
    <property type="protein sequence ID" value="QAT61992.1"/>
    <property type="molecule type" value="Genomic_DNA"/>
</dbReference>
<evidence type="ECO:0000259" key="6">
    <source>
        <dbReference type="Pfam" id="PF04545"/>
    </source>
</evidence>
<dbReference type="Pfam" id="PF04542">
    <property type="entry name" value="Sigma70_r2"/>
    <property type="match status" value="1"/>
</dbReference>
<evidence type="ECO:0000313" key="8">
    <source>
        <dbReference type="Proteomes" id="UP000287969"/>
    </source>
</evidence>
<dbReference type="InterPro" id="IPR013325">
    <property type="entry name" value="RNA_pol_sigma_r2"/>
</dbReference>
<dbReference type="RefSeq" id="WP_128752630.1">
    <property type="nucleotide sequence ID" value="NZ_CP035282.1"/>
</dbReference>
<evidence type="ECO:0000256" key="3">
    <source>
        <dbReference type="ARBA" id="ARBA00023125"/>
    </source>
</evidence>
<gene>
    <name evidence="7" type="ORF">EQM13_10535</name>
</gene>
<reference evidence="8" key="1">
    <citation type="submission" date="2019-01" db="EMBL/GenBank/DDBJ databases">
        <title>Draft genomes of a novel of Sporanaerobacter strains.</title>
        <authorList>
            <person name="Ma S."/>
        </authorList>
    </citation>
    <scope>NUCLEOTIDE SEQUENCE [LARGE SCALE GENOMIC DNA]</scope>
    <source>
        <strain evidence="8">NJN-17</strain>
    </source>
</reference>
<dbReference type="PANTHER" id="PTHR30385">
    <property type="entry name" value="SIGMA FACTOR F FLAGELLAR"/>
    <property type="match status" value="1"/>
</dbReference>
<dbReference type="InterPro" id="IPR013324">
    <property type="entry name" value="RNA_pol_sigma_r3/r4-like"/>
</dbReference>
<proteinExistence type="predicted"/>
<feature type="domain" description="RNA polymerase sigma-70 region 4" evidence="6">
    <location>
        <begin position="134"/>
        <end position="183"/>
    </location>
</feature>
<dbReference type="SUPFAM" id="SSF88659">
    <property type="entry name" value="Sigma3 and sigma4 domains of RNA polymerase sigma factors"/>
    <property type="match status" value="1"/>
</dbReference>
<keyword evidence="1" id="KW-0805">Transcription regulation</keyword>
<dbReference type="Gene3D" id="1.20.120.1810">
    <property type="match status" value="1"/>
</dbReference>
<dbReference type="InterPro" id="IPR007630">
    <property type="entry name" value="RNA_pol_sigma70_r4"/>
</dbReference>
<dbReference type="GO" id="GO:0003677">
    <property type="term" value="F:DNA binding"/>
    <property type="evidence" value="ECO:0007669"/>
    <property type="project" value="UniProtKB-KW"/>
</dbReference>
<dbReference type="InterPro" id="IPR014284">
    <property type="entry name" value="RNA_pol_sigma-70_dom"/>
</dbReference>
<feature type="domain" description="RNA polymerase sigma-70 region 2" evidence="5">
    <location>
        <begin position="22"/>
        <end position="75"/>
    </location>
</feature>
<dbReference type="CDD" id="cd06171">
    <property type="entry name" value="Sigma70_r4"/>
    <property type="match status" value="1"/>
</dbReference>
<evidence type="ECO:0000256" key="2">
    <source>
        <dbReference type="ARBA" id="ARBA00023082"/>
    </source>
</evidence>
<dbReference type="Pfam" id="PF04545">
    <property type="entry name" value="Sigma70_r4"/>
    <property type="match status" value="1"/>
</dbReference>
<evidence type="ECO:0000313" key="7">
    <source>
        <dbReference type="EMBL" id="QAT61992.1"/>
    </source>
</evidence>
<evidence type="ECO:0000256" key="4">
    <source>
        <dbReference type="ARBA" id="ARBA00023163"/>
    </source>
</evidence>
<dbReference type="AlphaFoldDB" id="A0A410QD67"/>
<dbReference type="Gene3D" id="1.20.140.160">
    <property type="match status" value="1"/>
</dbReference>
<dbReference type="GO" id="GO:0006352">
    <property type="term" value="P:DNA-templated transcription initiation"/>
    <property type="evidence" value="ECO:0007669"/>
    <property type="project" value="InterPro"/>
</dbReference>
<sequence>MALTKNSYKEIKNGNVHKKEELLRKLKPLIIKSIRKYYNDFSQYEDLLQQGYEVILNGIDEFDEEKDVNFLWFIKMKLKFYYLDKHKYKKEKPSSLNKPIGEDGDEILDLISDTDKSPLDKVLEKERKTHLRKAMRVLTQRQRKIIIYYYIKNKSIKEISRILKISYRTVINTKTTALKKLRKQMEN</sequence>
<organism evidence="7 8">
    <name type="scientific">Acidilutibacter cellobiosedens</name>
    <dbReference type="NCBI Taxonomy" id="2507161"/>
    <lineage>
        <taxon>Bacteria</taxon>
        <taxon>Bacillati</taxon>
        <taxon>Bacillota</taxon>
        <taxon>Tissierellia</taxon>
        <taxon>Tissierellales</taxon>
        <taxon>Acidilutibacteraceae</taxon>
        <taxon>Acidilutibacter</taxon>
    </lineage>
</organism>
<evidence type="ECO:0000256" key="1">
    <source>
        <dbReference type="ARBA" id="ARBA00023015"/>
    </source>
</evidence>
<dbReference type="SUPFAM" id="SSF88946">
    <property type="entry name" value="Sigma2 domain of RNA polymerase sigma factors"/>
    <property type="match status" value="1"/>
</dbReference>
<keyword evidence="3" id="KW-0238">DNA-binding</keyword>
<dbReference type="InterPro" id="IPR007627">
    <property type="entry name" value="RNA_pol_sigma70_r2"/>
</dbReference>
<protein>
    <submittedName>
        <fullName evidence="7">Sigma-70 family RNA polymerase sigma factor</fullName>
    </submittedName>
</protein>
<evidence type="ECO:0000259" key="5">
    <source>
        <dbReference type="Pfam" id="PF04542"/>
    </source>
</evidence>
<accession>A0A410QD67</accession>
<dbReference type="KEGG" id="spoa:EQM13_10535"/>
<dbReference type="OrthoDB" id="1707347at2"/>
<dbReference type="NCBIfam" id="TIGR02937">
    <property type="entry name" value="sigma70-ECF"/>
    <property type="match status" value="1"/>
</dbReference>
<dbReference type="GO" id="GO:0016987">
    <property type="term" value="F:sigma factor activity"/>
    <property type="evidence" value="ECO:0007669"/>
    <property type="project" value="UniProtKB-KW"/>
</dbReference>
<name>A0A410QD67_9FIRM</name>